<dbReference type="EMBL" id="FN648819">
    <property type="protein sequence ID" value="CBN74950.1"/>
    <property type="molecule type" value="Genomic_DNA"/>
</dbReference>
<dbReference type="OrthoDB" id="1393670at2759"/>
<dbReference type="EMBL" id="FN649750">
    <property type="protein sequence ID" value="CBN74950.1"/>
    <property type="molecule type" value="Genomic_DNA"/>
</dbReference>
<keyword evidence="2" id="KW-0560">Oxidoreductase</keyword>
<reference evidence="4 5" key="1">
    <citation type="journal article" date="2010" name="Nature">
        <title>The Ectocarpus genome and the independent evolution of multicellularity in brown algae.</title>
        <authorList>
            <person name="Cock J.M."/>
            <person name="Sterck L."/>
            <person name="Rouze P."/>
            <person name="Scornet D."/>
            <person name="Allen A.E."/>
            <person name="Amoutzias G."/>
            <person name="Anthouard V."/>
            <person name="Artiguenave F."/>
            <person name="Aury J.M."/>
            <person name="Badger J.H."/>
            <person name="Beszteri B."/>
            <person name="Billiau K."/>
            <person name="Bonnet E."/>
            <person name="Bothwell J.H."/>
            <person name="Bowler C."/>
            <person name="Boyen C."/>
            <person name="Brownlee C."/>
            <person name="Carrano C.J."/>
            <person name="Charrier B."/>
            <person name="Cho G.Y."/>
            <person name="Coelho S.M."/>
            <person name="Collen J."/>
            <person name="Corre E."/>
            <person name="Da Silva C."/>
            <person name="Delage L."/>
            <person name="Delaroque N."/>
            <person name="Dittami S.M."/>
            <person name="Doulbeau S."/>
            <person name="Elias M."/>
            <person name="Farnham G."/>
            <person name="Gachon C.M."/>
            <person name="Gschloessl B."/>
            <person name="Heesch S."/>
            <person name="Jabbari K."/>
            <person name="Jubin C."/>
            <person name="Kawai H."/>
            <person name="Kimura K."/>
            <person name="Kloareg B."/>
            <person name="Kupper F.C."/>
            <person name="Lang D."/>
            <person name="Le Bail A."/>
            <person name="Leblanc C."/>
            <person name="Lerouge P."/>
            <person name="Lohr M."/>
            <person name="Lopez P.J."/>
            <person name="Martens C."/>
            <person name="Maumus F."/>
            <person name="Michel G."/>
            <person name="Miranda-Saavedra D."/>
            <person name="Morales J."/>
            <person name="Moreau H."/>
            <person name="Motomura T."/>
            <person name="Nagasato C."/>
            <person name="Napoli C.A."/>
            <person name="Nelson D.R."/>
            <person name="Nyvall-Collen P."/>
            <person name="Peters A.F."/>
            <person name="Pommier C."/>
            <person name="Potin P."/>
            <person name="Poulain J."/>
            <person name="Quesneville H."/>
            <person name="Read B."/>
            <person name="Rensing S.A."/>
            <person name="Ritter A."/>
            <person name="Rousvoal S."/>
            <person name="Samanta M."/>
            <person name="Samson G."/>
            <person name="Schroeder D.C."/>
            <person name="Segurens B."/>
            <person name="Strittmatter M."/>
            <person name="Tonon T."/>
            <person name="Tregear J.W."/>
            <person name="Valentin K."/>
            <person name="von Dassow P."/>
            <person name="Yamagishi T."/>
            <person name="Van de Peer Y."/>
            <person name="Wincker P."/>
        </authorList>
    </citation>
    <scope>NUCLEOTIDE SEQUENCE [LARGE SCALE GENOMIC DNA]</scope>
    <source>
        <strain evidence="5">Ec32 / CCAP1310/4</strain>
    </source>
</reference>
<dbReference type="SMART" id="SM00822">
    <property type="entry name" value="PKS_KR"/>
    <property type="match status" value="1"/>
</dbReference>
<evidence type="ECO:0000313" key="5">
    <source>
        <dbReference type="Proteomes" id="UP000002630"/>
    </source>
</evidence>
<dbReference type="eggNOG" id="KOG0725">
    <property type="taxonomic scope" value="Eukaryota"/>
</dbReference>
<accession>D8LQS3</accession>
<sequence length="256" mass="26420">MKLEGCVALVTGASGGIGKSTAIAFAKEGAKVVIAARREDKLKEVADEIKAAGGDVALAVGDASKEADCKKMVDTAIEKFGGLHVAFNNAGVFRAVPFADITEDTIDDLLNINVKSLAWCFKYQIPAMKNTAGGKGSIIVNTSSTALRTTALPGMAGGGMYSASKAAAEMLMKYAAIEGAASGVRVNSVSPGHVETPIYGEMPRETLVAVTGTTQLIARPIKPEEIANVVIFLASEDAAMVTGSTYTMDGGWAIKA</sequence>
<dbReference type="InterPro" id="IPR036291">
    <property type="entry name" value="NAD(P)-bd_dom_sf"/>
</dbReference>
<organism evidence="4 5">
    <name type="scientific">Ectocarpus siliculosus</name>
    <name type="common">Brown alga</name>
    <name type="synonym">Conferva siliculosa</name>
    <dbReference type="NCBI Taxonomy" id="2880"/>
    <lineage>
        <taxon>Eukaryota</taxon>
        <taxon>Sar</taxon>
        <taxon>Stramenopiles</taxon>
        <taxon>Ochrophyta</taxon>
        <taxon>PX clade</taxon>
        <taxon>Phaeophyceae</taxon>
        <taxon>Ectocarpales</taxon>
        <taxon>Ectocarpaceae</taxon>
        <taxon>Ectocarpus</taxon>
    </lineage>
</organism>
<name>D8LQS3_ECTSI</name>
<dbReference type="PRINTS" id="PR00081">
    <property type="entry name" value="GDHRDH"/>
</dbReference>
<dbReference type="AlphaFoldDB" id="D8LQS3"/>
<dbReference type="FunFam" id="3.40.50.720:FF:000084">
    <property type="entry name" value="Short-chain dehydrogenase reductase"/>
    <property type="match status" value="1"/>
</dbReference>
<dbReference type="STRING" id="2880.D8LQS3"/>
<dbReference type="GO" id="GO:0016491">
    <property type="term" value="F:oxidoreductase activity"/>
    <property type="evidence" value="ECO:0007669"/>
    <property type="project" value="UniProtKB-KW"/>
</dbReference>
<keyword evidence="5" id="KW-1185">Reference proteome</keyword>
<dbReference type="OMA" id="KDANTMF"/>
<gene>
    <name evidence="4" type="ORF">Esi_0060_0069</name>
</gene>
<protein>
    <submittedName>
        <fullName evidence="4">Short-chain dehydrogenase/reductase SDR</fullName>
    </submittedName>
</protein>
<dbReference type="Gene3D" id="3.40.50.720">
    <property type="entry name" value="NAD(P)-binding Rossmann-like Domain"/>
    <property type="match status" value="1"/>
</dbReference>
<feature type="domain" description="Ketoreductase" evidence="3">
    <location>
        <begin position="6"/>
        <end position="194"/>
    </location>
</feature>
<dbReference type="CDD" id="cd05233">
    <property type="entry name" value="SDR_c"/>
    <property type="match status" value="1"/>
</dbReference>
<evidence type="ECO:0000256" key="1">
    <source>
        <dbReference type="ARBA" id="ARBA00006484"/>
    </source>
</evidence>
<comment type="similarity">
    <text evidence="1">Belongs to the short-chain dehydrogenases/reductases (SDR) family.</text>
</comment>
<dbReference type="Proteomes" id="UP000002630">
    <property type="component" value="Linkage Group LG25"/>
</dbReference>
<dbReference type="PRINTS" id="PR00080">
    <property type="entry name" value="SDRFAMILY"/>
</dbReference>
<evidence type="ECO:0000256" key="2">
    <source>
        <dbReference type="ARBA" id="ARBA00023002"/>
    </source>
</evidence>
<dbReference type="PANTHER" id="PTHR24321">
    <property type="entry name" value="DEHYDROGENASES, SHORT CHAIN"/>
    <property type="match status" value="1"/>
</dbReference>
<dbReference type="Pfam" id="PF13561">
    <property type="entry name" value="adh_short_C2"/>
    <property type="match status" value="1"/>
</dbReference>
<evidence type="ECO:0000259" key="3">
    <source>
        <dbReference type="SMART" id="SM00822"/>
    </source>
</evidence>
<evidence type="ECO:0000313" key="4">
    <source>
        <dbReference type="EMBL" id="CBN74950.1"/>
    </source>
</evidence>
<dbReference type="SUPFAM" id="SSF51735">
    <property type="entry name" value="NAD(P)-binding Rossmann-fold domains"/>
    <property type="match status" value="1"/>
</dbReference>
<proteinExistence type="inferred from homology"/>
<dbReference type="InterPro" id="IPR057326">
    <property type="entry name" value="KR_dom"/>
</dbReference>
<dbReference type="PANTHER" id="PTHR24321:SF11">
    <property type="entry name" value="BLR0893 PROTEIN"/>
    <property type="match status" value="1"/>
</dbReference>
<dbReference type="InParanoid" id="D8LQS3"/>
<dbReference type="InterPro" id="IPR002347">
    <property type="entry name" value="SDR_fam"/>
</dbReference>